<dbReference type="InterPro" id="IPR035906">
    <property type="entry name" value="MetI-like_sf"/>
</dbReference>
<protein>
    <submittedName>
        <fullName evidence="9">Carbohydrate ABC transporter permease</fullName>
    </submittedName>
</protein>
<accession>A0A927BRN9</accession>
<comment type="subcellular location">
    <subcellularLocation>
        <location evidence="1 7">Cell membrane</location>
        <topology evidence="1 7">Multi-pass membrane protein</topology>
    </subcellularLocation>
</comment>
<dbReference type="EMBL" id="JACXIZ010000016">
    <property type="protein sequence ID" value="MBD2845517.1"/>
    <property type="molecule type" value="Genomic_DNA"/>
</dbReference>
<dbReference type="AlphaFoldDB" id="A0A927BRN9"/>
<feature type="transmembrane region" description="Helical" evidence="7">
    <location>
        <begin position="252"/>
        <end position="273"/>
    </location>
</feature>
<evidence type="ECO:0000256" key="5">
    <source>
        <dbReference type="ARBA" id="ARBA00022989"/>
    </source>
</evidence>
<evidence type="ECO:0000256" key="4">
    <source>
        <dbReference type="ARBA" id="ARBA00022692"/>
    </source>
</evidence>
<dbReference type="Proteomes" id="UP000621560">
    <property type="component" value="Unassembled WGS sequence"/>
</dbReference>
<feature type="transmembrane region" description="Helical" evidence="7">
    <location>
        <begin position="73"/>
        <end position="96"/>
    </location>
</feature>
<evidence type="ECO:0000259" key="8">
    <source>
        <dbReference type="PROSITE" id="PS50928"/>
    </source>
</evidence>
<dbReference type="PROSITE" id="PS50928">
    <property type="entry name" value="ABC_TM1"/>
    <property type="match status" value="1"/>
</dbReference>
<sequence length="287" mass="32472">MQASLGERLFRLGVILALGAFGFLMLVPLLKVVSTSFSSPYAVDAGRVFLWPVDFTLASWAKIVERTALWRSFGLTVVVTVLGTTLCLLLTALMAYPMSKREFRPARLLAVMVVITMIFRYPIIPYFLTVREIGLYDNFWVLIVPNLLTAYNLIIMRTFFRELPRELEEAAQMEGCGYFRTLFHLVLPISKAVLATLGIFYAVMLWNQFMHPLMFIDNQHLYPLQLRLREYMVSTESTLASGFEGSVPYNNATLKAATVIFATVPILAVYPFLQQHFVKGATLGSVK</sequence>
<keyword evidence="4 7" id="KW-0812">Transmembrane</keyword>
<evidence type="ECO:0000256" key="3">
    <source>
        <dbReference type="ARBA" id="ARBA00022475"/>
    </source>
</evidence>
<dbReference type="Gene3D" id="1.10.3720.10">
    <property type="entry name" value="MetI-like"/>
    <property type="match status" value="1"/>
</dbReference>
<dbReference type="CDD" id="cd06261">
    <property type="entry name" value="TM_PBP2"/>
    <property type="match status" value="1"/>
</dbReference>
<name>A0A927BRN9_9BACL</name>
<keyword evidence="5 7" id="KW-1133">Transmembrane helix</keyword>
<evidence type="ECO:0000256" key="2">
    <source>
        <dbReference type="ARBA" id="ARBA00022448"/>
    </source>
</evidence>
<dbReference type="PANTHER" id="PTHR43744">
    <property type="entry name" value="ABC TRANSPORTER PERMEASE PROTEIN MG189-RELATED-RELATED"/>
    <property type="match status" value="1"/>
</dbReference>
<dbReference type="PANTHER" id="PTHR43744:SF9">
    <property type="entry name" value="POLYGALACTURONAN_RHAMNOGALACTURONAN TRANSPORT SYSTEM PERMEASE PROTEIN YTCP"/>
    <property type="match status" value="1"/>
</dbReference>
<evidence type="ECO:0000313" key="9">
    <source>
        <dbReference type="EMBL" id="MBD2845517.1"/>
    </source>
</evidence>
<feature type="transmembrane region" description="Helical" evidence="7">
    <location>
        <begin position="139"/>
        <end position="160"/>
    </location>
</feature>
<evidence type="ECO:0000256" key="1">
    <source>
        <dbReference type="ARBA" id="ARBA00004651"/>
    </source>
</evidence>
<feature type="transmembrane region" description="Helical" evidence="7">
    <location>
        <begin position="108"/>
        <end position="127"/>
    </location>
</feature>
<evidence type="ECO:0000313" key="10">
    <source>
        <dbReference type="Proteomes" id="UP000621560"/>
    </source>
</evidence>
<evidence type="ECO:0000256" key="6">
    <source>
        <dbReference type="ARBA" id="ARBA00023136"/>
    </source>
</evidence>
<comment type="similarity">
    <text evidence="7">Belongs to the binding-protein-dependent transport system permease family.</text>
</comment>
<reference evidence="9" key="1">
    <citation type="submission" date="2020-09" db="EMBL/GenBank/DDBJ databases">
        <title>A novel bacterium of genus Paenibacillus, isolated from South China Sea.</title>
        <authorList>
            <person name="Huang H."/>
            <person name="Mo K."/>
            <person name="Hu Y."/>
        </authorList>
    </citation>
    <scope>NUCLEOTIDE SEQUENCE</scope>
    <source>
        <strain evidence="9">IB182496</strain>
    </source>
</reference>
<keyword evidence="10" id="KW-1185">Reference proteome</keyword>
<feature type="domain" description="ABC transmembrane type-1" evidence="8">
    <location>
        <begin position="73"/>
        <end position="270"/>
    </location>
</feature>
<proteinExistence type="inferred from homology"/>
<gene>
    <name evidence="9" type="ORF">IDH44_09980</name>
</gene>
<dbReference type="Pfam" id="PF00528">
    <property type="entry name" value="BPD_transp_1"/>
    <property type="match status" value="1"/>
</dbReference>
<evidence type="ECO:0000256" key="7">
    <source>
        <dbReference type="RuleBase" id="RU363032"/>
    </source>
</evidence>
<keyword evidence="3" id="KW-1003">Cell membrane</keyword>
<dbReference type="GO" id="GO:0055085">
    <property type="term" value="P:transmembrane transport"/>
    <property type="evidence" value="ECO:0007669"/>
    <property type="project" value="InterPro"/>
</dbReference>
<dbReference type="SUPFAM" id="SSF161098">
    <property type="entry name" value="MetI-like"/>
    <property type="match status" value="1"/>
</dbReference>
<keyword evidence="2 7" id="KW-0813">Transport</keyword>
<organism evidence="9 10">
    <name type="scientific">Paenibacillus sabuli</name>
    <dbReference type="NCBI Taxonomy" id="2772509"/>
    <lineage>
        <taxon>Bacteria</taxon>
        <taxon>Bacillati</taxon>
        <taxon>Bacillota</taxon>
        <taxon>Bacilli</taxon>
        <taxon>Bacillales</taxon>
        <taxon>Paenibacillaceae</taxon>
        <taxon>Paenibacillus</taxon>
    </lineage>
</organism>
<feature type="transmembrane region" description="Helical" evidence="7">
    <location>
        <begin position="12"/>
        <end position="30"/>
    </location>
</feature>
<feature type="transmembrane region" description="Helical" evidence="7">
    <location>
        <begin position="181"/>
        <end position="204"/>
    </location>
</feature>
<dbReference type="InterPro" id="IPR000515">
    <property type="entry name" value="MetI-like"/>
</dbReference>
<keyword evidence="6 7" id="KW-0472">Membrane</keyword>
<dbReference type="GO" id="GO:0005886">
    <property type="term" value="C:plasma membrane"/>
    <property type="evidence" value="ECO:0007669"/>
    <property type="project" value="UniProtKB-SubCell"/>
</dbReference>
<comment type="caution">
    <text evidence="9">The sequence shown here is derived from an EMBL/GenBank/DDBJ whole genome shotgun (WGS) entry which is preliminary data.</text>
</comment>